<dbReference type="GO" id="GO:0030175">
    <property type="term" value="C:filopodium"/>
    <property type="evidence" value="ECO:0007669"/>
    <property type="project" value="UniProtKB-SubCell"/>
</dbReference>
<dbReference type="InterPro" id="IPR001452">
    <property type="entry name" value="SH3_domain"/>
</dbReference>
<feature type="domain" description="SH3" evidence="13">
    <location>
        <begin position="642"/>
        <end position="700"/>
    </location>
</feature>
<dbReference type="InterPro" id="IPR000727">
    <property type="entry name" value="T_SNARE_dom"/>
</dbReference>
<evidence type="ECO:0000256" key="1">
    <source>
        <dbReference type="ARBA" id="ARBA00004245"/>
    </source>
</evidence>
<feature type="region of interest" description="Disordered" evidence="12">
    <location>
        <begin position="275"/>
        <end position="300"/>
    </location>
</feature>
<dbReference type="PROSITE" id="PS50192">
    <property type="entry name" value="T_SNARE"/>
    <property type="match status" value="1"/>
</dbReference>
<evidence type="ECO:0000313" key="16">
    <source>
        <dbReference type="RefSeq" id="XP_013380168.1"/>
    </source>
</evidence>
<evidence type="ECO:0000256" key="2">
    <source>
        <dbReference type="ARBA" id="ARBA00004486"/>
    </source>
</evidence>
<proteinExistence type="inferred from homology"/>
<evidence type="ECO:0000256" key="4">
    <source>
        <dbReference type="ARBA" id="ARBA00010020"/>
    </source>
</evidence>
<evidence type="ECO:0000256" key="9">
    <source>
        <dbReference type="ARBA" id="ARBA00023212"/>
    </source>
</evidence>
<dbReference type="GO" id="GO:0035591">
    <property type="term" value="F:signaling adaptor activity"/>
    <property type="evidence" value="ECO:0007669"/>
    <property type="project" value="TreeGrafter"/>
</dbReference>
<feature type="compositionally biased region" description="Acidic residues" evidence="12">
    <location>
        <begin position="627"/>
        <end position="636"/>
    </location>
</feature>
<evidence type="ECO:0000256" key="12">
    <source>
        <dbReference type="SAM" id="MobiDB-lite"/>
    </source>
</evidence>
<dbReference type="FunCoup" id="A0A1S3H2C6">
    <property type="interactions" value="586"/>
</dbReference>
<dbReference type="PROSITE" id="PS50002">
    <property type="entry name" value="SH3"/>
    <property type="match status" value="1"/>
</dbReference>
<dbReference type="InParanoid" id="A0A1S3H2C6"/>
<reference evidence="16" key="1">
    <citation type="submission" date="2025-08" db="UniProtKB">
        <authorList>
            <consortium name="RefSeq"/>
        </authorList>
    </citation>
    <scope>IDENTIFICATION</scope>
    <source>
        <tissue evidence="16">Gonads</tissue>
    </source>
</reference>
<dbReference type="PRINTS" id="PR00452">
    <property type="entry name" value="SH3DOMAIN"/>
</dbReference>
<keyword evidence="7" id="KW-0597">Phosphoprotein</keyword>
<sequence>MADSEQSLWHLTEHEIPEGRRQLQESHVNLERVADYCEGNYIQAEDKRHALEETKNYTTQSLASVAYQINNLAANFLSLLEMQTQQLANMESGINHLSEIVMIHKEKVARREIGVLTTNKCITRPVGVKNGIVFPEQPERPVKYRREDINFSLLDDIGHGVRVQQNNPRSKRSNSMTSKSSQGSSSAPTTKPPTPPLTASVQGGGTIGRREGAQYRQTGPALVQKVATPSVPSHYAPSYPMTQPSHIPQNDVPHSRQSSGYRSAGYRVTQQMGVPPPPPPNQVGGMGHPPQGPPHAGAGHPPMGVAHPMTQQNHTHIPPPPQMTVGYSHGMGLPPPSPGQMSPPPPPPPISGNMGPYTADLAEPPPPPPPAMGFENGPAGNITSDLPPLLEHEEEEDEESCSSSLASENSSEDFSSDLDEEATLSDALDELDEEQHNDVGQNQVEPPSWTYPMNSEEVELEDPTFLPPPVEADNCAMDDIDEEPTSPPPPELESENCIIEEEKEDLPLPPPPFGANCTMISDSTQDLTLLPQTADNDNGAACELAEEGPVDLPPPPTHNGYASPEEYMQDTITLPPPEYYELEEIAPVSPDLPPPPPEQSQMAGGNYDDYSPPPPPPNFIDQNGQHEEEEVQEGPDDWIPKSYLEKVIAVYDYAQERDDELSFNENAMIYVVKKNDDGWWEGVFNGMTGLFPSNYVEPCI</sequence>
<gene>
    <name evidence="16" type="primary">LOC106151453</name>
</gene>
<dbReference type="GO" id="GO:0005856">
    <property type="term" value="C:cytoskeleton"/>
    <property type="evidence" value="ECO:0007669"/>
    <property type="project" value="UniProtKB-SubCell"/>
</dbReference>
<dbReference type="CDD" id="cd11826">
    <property type="entry name" value="SH3_Abi"/>
    <property type="match status" value="1"/>
</dbReference>
<dbReference type="InterPro" id="IPR028457">
    <property type="entry name" value="ABI"/>
</dbReference>
<dbReference type="Gene3D" id="2.30.30.40">
    <property type="entry name" value="SH3 Domains"/>
    <property type="match status" value="1"/>
</dbReference>
<dbReference type="RefSeq" id="XP_013380168.1">
    <property type="nucleotide sequence ID" value="XM_013524714.1"/>
</dbReference>
<dbReference type="PANTHER" id="PTHR10460:SF0">
    <property type="entry name" value="ABELSON INTERACTING PROTEIN, ISOFORM D"/>
    <property type="match status" value="1"/>
</dbReference>
<dbReference type="Pfam" id="PF00018">
    <property type="entry name" value="SH3_1"/>
    <property type="match status" value="1"/>
</dbReference>
<comment type="similarity">
    <text evidence="4">Belongs to the ABI family.</text>
</comment>
<dbReference type="OrthoDB" id="2159336at2759"/>
<evidence type="ECO:0000256" key="10">
    <source>
        <dbReference type="ARBA" id="ARBA00023273"/>
    </source>
</evidence>
<organism evidence="15 16">
    <name type="scientific">Lingula anatina</name>
    <name type="common">Brachiopod</name>
    <name type="synonym">Lingula unguis</name>
    <dbReference type="NCBI Taxonomy" id="7574"/>
    <lineage>
        <taxon>Eukaryota</taxon>
        <taxon>Metazoa</taxon>
        <taxon>Spiralia</taxon>
        <taxon>Lophotrochozoa</taxon>
        <taxon>Brachiopoda</taxon>
        <taxon>Linguliformea</taxon>
        <taxon>Lingulata</taxon>
        <taxon>Lingulida</taxon>
        <taxon>Linguloidea</taxon>
        <taxon>Lingulidae</taxon>
        <taxon>Lingula</taxon>
    </lineage>
</organism>
<dbReference type="Pfam" id="PF07815">
    <property type="entry name" value="Abi_HHR"/>
    <property type="match status" value="1"/>
</dbReference>
<dbReference type="Proteomes" id="UP000085678">
    <property type="component" value="Unplaced"/>
</dbReference>
<feature type="region of interest" description="Disordered" evidence="12">
    <location>
        <begin position="546"/>
        <end position="565"/>
    </location>
</feature>
<dbReference type="PANTHER" id="PTHR10460">
    <property type="entry name" value="ABL INTERACTOR FAMILY MEMBER"/>
    <property type="match status" value="1"/>
</dbReference>
<feature type="region of interest" description="Disordered" evidence="12">
    <location>
        <begin position="330"/>
        <end position="519"/>
    </location>
</feature>
<keyword evidence="10" id="KW-0966">Cell projection</keyword>
<dbReference type="FunFam" id="2.30.30.40:FF:000002">
    <property type="entry name" value="abl interactor 1 isoform X1"/>
    <property type="match status" value="1"/>
</dbReference>
<feature type="region of interest" description="Disordered" evidence="12">
    <location>
        <begin position="159"/>
        <end position="207"/>
    </location>
</feature>
<protein>
    <submittedName>
        <fullName evidence="16">Abl interactor 1 isoform X1</fullName>
    </submittedName>
</protein>
<dbReference type="GO" id="GO:0001764">
    <property type="term" value="P:neuron migration"/>
    <property type="evidence" value="ECO:0007669"/>
    <property type="project" value="TreeGrafter"/>
</dbReference>
<feature type="compositionally biased region" description="Acidic residues" evidence="12">
    <location>
        <begin position="410"/>
        <end position="435"/>
    </location>
</feature>
<dbReference type="GO" id="GO:0017124">
    <property type="term" value="F:SH3 domain binding"/>
    <property type="evidence" value="ECO:0007669"/>
    <property type="project" value="TreeGrafter"/>
</dbReference>
<dbReference type="GeneID" id="106151453"/>
<evidence type="ECO:0000259" key="13">
    <source>
        <dbReference type="PROSITE" id="PS50002"/>
    </source>
</evidence>
<dbReference type="GO" id="GO:0030027">
    <property type="term" value="C:lamellipodium"/>
    <property type="evidence" value="ECO:0007669"/>
    <property type="project" value="UniProtKB-SubCell"/>
</dbReference>
<keyword evidence="9" id="KW-0206">Cytoskeleton</keyword>
<feature type="region of interest" description="Disordered" evidence="12">
    <location>
        <begin position="587"/>
        <end position="637"/>
    </location>
</feature>
<evidence type="ECO:0000256" key="3">
    <source>
        <dbReference type="ARBA" id="ARBA00004510"/>
    </source>
</evidence>
<feature type="compositionally biased region" description="Low complexity" evidence="12">
    <location>
        <begin position="173"/>
        <end position="189"/>
    </location>
</feature>
<feature type="compositionally biased region" description="Acidic residues" evidence="12">
    <location>
        <begin position="492"/>
        <end position="504"/>
    </location>
</feature>
<keyword evidence="5 11" id="KW-0728">SH3 domain</keyword>
<evidence type="ECO:0000256" key="5">
    <source>
        <dbReference type="ARBA" id="ARBA00022443"/>
    </source>
</evidence>
<evidence type="ECO:0000256" key="7">
    <source>
        <dbReference type="ARBA" id="ARBA00022553"/>
    </source>
</evidence>
<dbReference type="GO" id="GO:0031209">
    <property type="term" value="C:SCAR complex"/>
    <property type="evidence" value="ECO:0007669"/>
    <property type="project" value="TreeGrafter"/>
</dbReference>
<feature type="domain" description="T-SNARE coiled-coil homology" evidence="14">
    <location>
        <begin position="49"/>
        <end position="111"/>
    </location>
</feature>
<keyword evidence="8" id="KW-0175">Coiled coil</keyword>
<name>A0A1S3H2C6_LINAN</name>
<comment type="subcellular location">
    <subcellularLocation>
        <location evidence="2">Cell projection</location>
        <location evidence="2">Filopodium</location>
    </subcellularLocation>
    <subcellularLocation>
        <location evidence="3">Cell projection</location>
        <location evidence="3">Lamellipodium</location>
    </subcellularLocation>
    <subcellularLocation>
        <location evidence="1">Cytoplasm</location>
        <location evidence="1">Cytoskeleton</location>
    </subcellularLocation>
</comment>
<dbReference type="SMART" id="SM00326">
    <property type="entry name" value="SH3"/>
    <property type="match status" value="1"/>
</dbReference>
<dbReference type="SUPFAM" id="SSF50044">
    <property type="entry name" value="SH3-domain"/>
    <property type="match status" value="1"/>
</dbReference>
<feature type="region of interest" description="Disordered" evidence="12">
    <location>
        <begin position="233"/>
        <end position="261"/>
    </location>
</feature>
<dbReference type="Gene3D" id="6.10.140.1620">
    <property type="match status" value="1"/>
</dbReference>
<dbReference type="InterPro" id="IPR028455">
    <property type="entry name" value="ABI3_SH3"/>
</dbReference>
<feature type="compositionally biased region" description="Pro residues" evidence="12">
    <location>
        <begin position="333"/>
        <end position="350"/>
    </location>
</feature>
<dbReference type="InterPro" id="IPR012849">
    <property type="entry name" value="Abl-interactor_HHR_dom"/>
</dbReference>
<dbReference type="AlphaFoldDB" id="A0A1S3H2C6"/>
<keyword evidence="15" id="KW-1185">Reference proteome</keyword>
<evidence type="ECO:0000256" key="6">
    <source>
        <dbReference type="ARBA" id="ARBA00022490"/>
    </source>
</evidence>
<dbReference type="KEGG" id="lak:106151453"/>
<dbReference type="STRING" id="7574.A0A1S3H2C6"/>
<evidence type="ECO:0000259" key="14">
    <source>
        <dbReference type="PROSITE" id="PS50192"/>
    </source>
</evidence>
<evidence type="ECO:0000313" key="15">
    <source>
        <dbReference type="Proteomes" id="UP000085678"/>
    </source>
</evidence>
<keyword evidence="6" id="KW-0963">Cytoplasm</keyword>
<accession>A0A1S3H2C6</accession>
<evidence type="ECO:0000256" key="8">
    <source>
        <dbReference type="ARBA" id="ARBA00023054"/>
    </source>
</evidence>
<evidence type="ECO:0000256" key="11">
    <source>
        <dbReference type="PROSITE-ProRule" id="PRU00192"/>
    </source>
</evidence>
<dbReference type="InterPro" id="IPR036028">
    <property type="entry name" value="SH3-like_dom_sf"/>
</dbReference>